<dbReference type="Proteomes" id="UP000693946">
    <property type="component" value="Linkage Group LG10"/>
</dbReference>
<gene>
    <name evidence="3" type="ORF">JOB18_005327</name>
</gene>
<keyword evidence="4" id="KW-1185">Reference proteome</keyword>
<dbReference type="Pfam" id="PF22215">
    <property type="entry name" value="MLKL_N"/>
    <property type="match status" value="1"/>
</dbReference>
<protein>
    <recommendedName>
        <fullName evidence="2">Mixed lineage kinase domain-containing protein</fullName>
    </recommendedName>
</protein>
<evidence type="ECO:0000313" key="3">
    <source>
        <dbReference type="EMBL" id="KAG7521712.1"/>
    </source>
</evidence>
<evidence type="ECO:0000313" key="4">
    <source>
        <dbReference type="Proteomes" id="UP000693946"/>
    </source>
</evidence>
<feature type="domain" description="Mixed lineage kinase" evidence="2">
    <location>
        <begin position="11"/>
        <end position="124"/>
    </location>
</feature>
<proteinExistence type="predicted"/>
<dbReference type="AlphaFoldDB" id="A0AAV6SYP5"/>
<accession>A0AAV6SYP5</accession>
<dbReference type="InterPro" id="IPR054000">
    <property type="entry name" value="MLKL_N"/>
</dbReference>
<comment type="caution">
    <text evidence="3">The sequence shown here is derived from an EMBL/GenBank/DDBJ whole genome shotgun (WGS) entry which is preliminary data.</text>
</comment>
<sequence length="171" mass="20145">MEVISITPFWGLYKMVDRMKSNNQEFPHIMEKLKAMEKLVLFLQNKTPDQISEDVKEALDKLNKTVISATMLMKKFEDTFKLNQFVKANDNKAEFENLNKSLTNAFVNLSVALHVHQEEKLTQQKMQLDKQCILEWRLKEQENKIAEQEDELQRVESKLDNQATAYYCVLQ</sequence>
<dbReference type="CDD" id="cd21037">
    <property type="entry name" value="MLKL_NTD"/>
    <property type="match status" value="1"/>
</dbReference>
<organism evidence="3 4">
    <name type="scientific">Solea senegalensis</name>
    <name type="common">Senegalese sole</name>
    <dbReference type="NCBI Taxonomy" id="28829"/>
    <lineage>
        <taxon>Eukaryota</taxon>
        <taxon>Metazoa</taxon>
        <taxon>Chordata</taxon>
        <taxon>Craniata</taxon>
        <taxon>Vertebrata</taxon>
        <taxon>Euteleostomi</taxon>
        <taxon>Actinopterygii</taxon>
        <taxon>Neopterygii</taxon>
        <taxon>Teleostei</taxon>
        <taxon>Neoteleostei</taxon>
        <taxon>Acanthomorphata</taxon>
        <taxon>Carangaria</taxon>
        <taxon>Pleuronectiformes</taxon>
        <taxon>Pleuronectoidei</taxon>
        <taxon>Soleidae</taxon>
        <taxon>Solea</taxon>
    </lineage>
</organism>
<dbReference type="InterPro" id="IPR059179">
    <property type="entry name" value="MLKL-like_MCAfunc"/>
</dbReference>
<evidence type="ECO:0000256" key="1">
    <source>
        <dbReference type="SAM" id="Coils"/>
    </source>
</evidence>
<keyword evidence="1" id="KW-0175">Coiled coil</keyword>
<dbReference type="EMBL" id="JAGKHQ010000002">
    <property type="protein sequence ID" value="KAG7521712.1"/>
    <property type="molecule type" value="Genomic_DNA"/>
</dbReference>
<name>A0AAV6SYP5_SOLSE</name>
<evidence type="ECO:0000259" key="2">
    <source>
        <dbReference type="Pfam" id="PF22215"/>
    </source>
</evidence>
<feature type="coiled-coil region" evidence="1">
    <location>
        <begin position="138"/>
        <end position="165"/>
    </location>
</feature>
<reference evidence="3 4" key="1">
    <citation type="journal article" date="2021" name="Sci. Rep.">
        <title>Chromosome anchoring in Senegalese sole (Solea senegalensis) reveals sex-associated markers and genome rearrangements in flatfish.</title>
        <authorList>
            <person name="Guerrero-Cozar I."/>
            <person name="Gomez-Garrido J."/>
            <person name="Berbel C."/>
            <person name="Martinez-Blanch J.F."/>
            <person name="Alioto T."/>
            <person name="Claros M.G."/>
            <person name="Gagnaire P.A."/>
            <person name="Manchado M."/>
        </authorList>
    </citation>
    <scope>NUCLEOTIDE SEQUENCE [LARGE SCALE GENOMIC DNA]</scope>
    <source>
        <strain evidence="3">Sse05_10M</strain>
    </source>
</reference>